<evidence type="ECO:0000313" key="3">
    <source>
        <dbReference type="EMBL" id="MBB4017866.1"/>
    </source>
</evidence>
<dbReference type="EMBL" id="JACIEN010000003">
    <property type="protein sequence ID" value="MBB4017866.1"/>
    <property type="molecule type" value="Genomic_DNA"/>
</dbReference>
<name>A0A840C4K4_9HYPH</name>
<dbReference type="AlphaFoldDB" id="A0A840C4K4"/>
<gene>
    <name evidence="3" type="ORF">GGR16_002900</name>
</gene>
<keyword evidence="2" id="KW-0472">Membrane</keyword>
<protein>
    <submittedName>
        <fullName evidence="3">Putative lipid-binding transport protein (Tim44 family)</fullName>
    </submittedName>
</protein>
<dbReference type="Proteomes" id="UP000577362">
    <property type="component" value="Unassembled WGS sequence"/>
</dbReference>
<sequence length="112" mass="11200">MLIIIALGALVLGLFAGRRGKAVAWAGGSLLAAVAGGIAGGASGGWSGLAAGAGTAVLAFNMGLMLVLLLELARAQRGASPRGMQRPADRTTSPSASARWISPPRPSRARRP</sequence>
<evidence type="ECO:0000256" key="1">
    <source>
        <dbReference type="SAM" id="MobiDB-lite"/>
    </source>
</evidence>
<feature type="transmembrane region" description="Helical" evidence="2">
    <location>
        <begin position="48"/>
        <end position="70"/>
    </location>
</feature>
<feature type="region of interest" description="Disordered" evidence="1">
    <location>
        <begin position="77"/>
        <end position="112"/>
    </location>
</feature>
<accession>A0A840C4K4</accession>
<comment type="caution">
    <text evidence="3">The sequence shown here is derived from an EMBL/GenBank/DDBJ whole genome shotgun (WGS) entry which is preliminary data.</text>
</comment>
<keyword evidence="2" id="KW-1133">Transmembrane helix</keyword>
<evidence type="ECO:0000313" key="4">
    <source>
        <dbReference type="Proteomes" id="UP000577362"/>
    </source>
</evidence>
<organism evidence="3 4">
    <name type="scientific">Chelatococcus caeni</name>
    <dbReference type="NCBI Taxonomy" id="1348468"/>
    <lineage>
        <taxon>Bacteria</taxon>
        <taxon>Pseudomonadati</taxon>
        <taxon>Pseudomonadota</taxon>
        <taxon>Alphaproteobacteria</taxon>
        <taxon>Hyphomicrobiales</taxon>
        <taxon>Chelatococcaceae</taxon>
        <taxon>Chelatococcus</taxon>
    </lineage>
</organism>
<keyword evidence="4" id="KW-1185">Reference proteome</keyword>
<reference evidence="3 4" key="1">
    <citation type="submission" date="2020-08" db="EMBL/GenBank/DDBJ databases">
        <title>Genomic Encyclopedia of Type Strains, Phase IV (KMG-IV): sequencing the most valuable type-strain genomes for metagenomic binning, comparative biology and taxonomic classification.</title>
        <authorList>
            <person name="Goeker M."/>
        </authorList>
    </citation>
    <scope>NUCLEOTIDE SEQUENCE [LARGE SCALE GENOMIC DNA]</scope>
    <source>
        <strain evidence="3 4">DSM 103737</strain>
    </source>
</reference>
<evidence type="ECO:0000256" key="2">
    <source>
        <dbReference type="SAM" id="Phobius"/>
    </source>
</evidence>
<feature type="compositionally biased region" description="Low complexity" evidence="1">
    <location>
        <begin position="93"/>
        <end position="102"/>
    </location>
</feature>
<dbReference type="RefSeq" id="WP_183317023.1">
    <property type="nucleotide sequence ID" value="NZ_JACIEN010000003.1"/>
</dbReference>
<keyword evidence="2" id="KW-0812">Transmembrane</keyword>
<proteinExistence type="predicted"/>